<evidence type="ECO:0000313" key="3">
    <source>
        <dbReference type="Proteomes" id="UP001230188"/>
    </source>
</evidence>
<reference evidence="2" key="1">
    <citation type="submission" date="2023-01" db="EMBL/GenBank/DDBJ databases">
        <title>Metagenome sequencing of chrysophaentin producing Chrysophaeum taylorii.</title>
        <authorList>
            <person name="Davison J."/>
            <person name="Bewley C."/>
        </authorList>
    </citation>
    <scope>NUCLEOTIDE SEQUENCE</scope>
    <source>
        <strain evidence="2">NIES-1699</strain>
    </source>
</reference>
<sequence length="359" mass="39991">LRSHGFIPNDPRSVLEAMQILVAILEVCKTRGGVKGGVPVRLTDRFDDRTPKELGVQSHHMTTFKWPAYGASFQARANDSLKVGRFYQIDLARADVPSFNHLRLLVAWAAGPACRSAAREPPVVVVSVLTRGRLRRYLNAVSPFDPAVRNEIDRARLLRNRYELFLEFKQRRARVILEERKHKKQLLKEGELRCGGRKRKGINWSVRLSKKKKSKAKTAAKKPTVSKKTAAKKPASKKKKPSYDVSRWVSLPTAAAHSSGADATSAAPVASKPAEIGPAAELSSSGHTSRISKEAKDEVWAWFARTIETWPSTSLPKAGVFPELDVLIAKHGLNRRQAQTQLTAYKKKKKKKTTTPPDL</sequence>
<comment type="caution">
    <text evidence="2">The sequence shown here is derived from an EMBL/GenBank/DDBJ whole genome shotgun (WGS) entry which is preliminary data.</text>
</comment>
<protein>
    <submittedName>
        <fullName evidence="2">Uncharacterized protein</fullName>
    </submittedName>
</protein>
<keyword evidence="3" id="KW-1185">Reference proteome</keyword>
<evidence type="ECO:0000313" key="2">
    <source>
        <dbReference type="EMBL" id="KAJ8600144.1"/>
    </source>
</evidence>
<name>A0AAD7U926_9STRA</name>
<dbReference type="AlphaFoldDB" id="A0AAD7U926"/>
<feature type="region of interest" description="Disordered" evidence="1">
    <location>
        <begin position="203"/>
        <end position="244"/>
    </location>
</feature>
<organism evidence="2 3">
    <name type="scientific">Chrysophaeum taylorii</name>
    <dbReference type="NCBI Taxonomy" id="2483200"/>
    <lineage>
        <taxon>Eukaryota</taxon>
        <taxon>Sar</taxon>
        <taxon>Stramenopiles</taxon>
        <taxon>Ochrophyta</taxon>
        <taxon>Pelagophyceae</taxon>
        <taxon>Pelagomonadales</taxon>
        <taxon>Pelagomonadaceae</taxon>
        <taxon>Chrysophaeum</taxon>
    </lineage>
</organism>
<dbReference type="Proteomes" id="UP001230188">
    <property type="component" value="Unassembled WGS sequence"/>
</dbReference>
<accession>A0AAD7U926</accession>
<gene>
    <name evidence="2" type="ORF">CTAYLR_008266</name>
</gene>
<feature type="non-terminal residue" evidence="2">
    <location>
        <position position="1"/>
    </location>
</feature>
<proteinExistence type="predicted"/>
<dbReference type="EMBL" id="JAQMWT010000528">
    <property type="protein sequence ID" value="KAJ8600144.1"/>
    <property type="molecule type" value="Genomic_DNA"/>
</dbReference>
<feature type="compositionally biased region" description="Basic residues" evidence="1">
    <location>
        <begin position="229"/>
        <end position="240"/>
    </location>
</feature>
<feature type="compositionally biased region" description="Basic residues" evidence="1">
    <location>
        <begin position="208"/>
        <end position="220"/>
    </location>
</feature>
<evidence type="ECO:0000256" key="1">
    <source>
        <dbReference type="SAM" id="MobiDB-lite"/>
    </source>
</evidence>
<feature type="region of interest" description="Disordered" evidence="1">
    <location>
        <begin position="338"/>
        <end position="359"/>
    </location>
</feature>